<dbReference type="STRING" id="947013.SAMN04488109_6375"/>
<dbReference type="RefSeq" id="WP_073142678.1">
    <property type="nucleotide sequence ID" value="NZ_FQWQ01000006.1"/>
</dbReference>
<dbReference type="OrthoDB" id="4774596at2"/>
<evidence type="ECO:0000313" key="2">
    <source>
        <dbReference type="Proteomes" id="UP000184212"/>
    </source>
</evidence>
<dbReference type="EMBL" id="FQWQ01000006">
    <property type="protein sequence ID" value="SHH97324.1"/>
    <property type="molecule type" value="Genomic_DNA"/>
</dbReference>
<proteinExistence type="predicted"/>
<protein>
    <submittedName>
        <fullName evidence="1">Antibiotic biosynthesis monooxygenase</fullName>
    </submittedName>
</protein>
<organism evidence="1 2">
    <name type="scientific">Chryseolinea serpens</name>
    <dbReference type="NCBI Taxonomy" id="947013"/>
    <lineage>
        <taxon>Bacteria</taxon>
        <taxon>Pseudomonadati</taxon>
        <taxon>Bacteroidota</taxon>
        <taxon>Cytophagia</taxon>
        <taxon>Cytophagales</taxon>
        <taxon>Fulvivirgaceae</taxon>
        <taxon>Chryseolinea</taxon>
    </lineage>
</organism>
<keyword evidence="2" id="KW-1185">Reference proteome</keyword>
<name>A0A1M5XCS0_9BACT</name>
<keyword evidence="1" id="KW-0503">Monooxygenase</keyword>
<dbReference type="GO" id="GO:0004497">
    <property type="term" value="F:monooxygenase activity"/>
    <property type="evidence" value="ECO:0007669"/>
    <property type="project" value="UniProtKB-KW"/>
</dbReference>
<keyword evidence="1" id="KW-0560">Oxidoreductase</keyword>
<reference evidence="1 2" key="1">
    <citation type="submission" date="2016-11" db="EMBL/GenBank/DDBJ databases">
        <authorList>
            <person name="Jaros S."/>
            <person name="Januszkiewicz K."/>
            <person name="Wedrychowicz H."/>
        </authorList>
    </citation>
    <scope>NUCLEOTIDE SEQUENCE [LARGE SCALE GENOMIC DNA]</scope>
    <source>
        <strain evidence="1 2">DSM 24574</strain>
    </source>
</reference>
<sequence length="104" mass="12119">MKQIFIDKFVIPENAKAEFFQRMTYNRTFLKKQPGFISDAAYERNDEHGNLVVVTVAIWESEDAIAKAKAAVQEEYKRIGFNMPAMLERLKITIERATYHEMGE</sequence>
<dbReference type="InterPro" id="IPR011008">
    <property type="entry name" value="Dimeric_a/b-barrel"/>
</dbReference>
<accession>A0A1M5XCS0</accession>
<dbReference type="Proteomes" id="UP000184212">
    <property type="component" value="Unassembled WGS sequence"/>
</dbReference>
<evidence type="ECO:0000313" key="1">
    <source>
        <dbReference type="EMBL" id="SHH97324.1"/>
    </source>
</evidence>
<dbReference type="AlphaFoldDB" id="A0A1M5XCS0"/>
<dbReference type="Gene3D" id="3.30.70.100">
    <property type="match status" value="1"/>
</dbReference>
<gene>
    <name evidence="1" type="ORF">SAMN04488109_6375</name>
</gene>
<dbReference type="SUPFAM" id="SSF54909">
    <property type="entry name" value="Dimeric alpha+beta barrel"/>
    <property type="match status" value="1"/>
</dbReference>